<feature type="region of interest" description="Disordered" evidence="2">
    <location>
        <begin position="1380"/>
        <end position="1400"/>
    </location>
</feature>
<dbReference type="InterPro" id="IPR017884">
    <property type="entry name" value="SANT_dom"/>
</dbReference>
<sequence>MPPEPLPWDRKDFLKERKHERSESLGSVARWRDSSHHGSREFSRWGSADFRRPPGHGKQGSWHVFSEDSGHGYAPSRSSDKMLEEDNCRPTVSRGDGKYGRNSRENRGSFSQRDWRGHSWEATNGSLNLSRRPSDLTIDQRSADDLLTYPSHSHSDFVSTWDQHHMKDQHDKIGGVNGLGTTQRLDREHSLGSNIWPFKWTRSGSLSSRGSGFSHTSSSRSGGADSNEAKSELHPKNATPIESHSGDGATCATSSAPSEDPISRKKPRLNWGEGLAKYEKKKIEEPDISACKDDHVLSACNIEPSNFLGSNLLDKSPKITGFSDCASPATPSSVACSSSPGVEDKLYGKAVNSDNDVSNLNCLLGPQNHLQTFSLNLEKLDIDSLSSLGSSLIGLLQSDDLSSVDPGIASSAAMNKLLIWKADFSKVLEVTEAEIDLLESELKSLKSEPGNSCPCPVALGSSLVANITKSCEEEVRGYDKVSRPEPLQVCSSADPDAEKMFSSTKVHVIHENGKEEDIDSPGTATSKFVEPQPLIKAVSSFEIGGNDNYCGGIDAIQPASSRCVVPCSTSEKAVEVKDGMGAAPGTSACSGPEDTLCNEIISSNKEHASRVVEEFAQLLPKDCCKVGNMGAINDSCSSAAAVKEKFAERKQLARIKERVITLKFKALHHQWKEDMRLMSVRKCRPKSHKKLEVGIRITNNGFQKNRSSIRSRISYPAGNNLSLVPTSEINNFASKLLSDSQVKIYRSTLKMPALILDEKEKMISRFPCSNGLVEDPLAYEKEKAMINPWTSEEKDIFLEKFAAFGKDFRKIASFLDHKTIADCVEFYYKNHKSECFEKIKQDVRKTGKSYLTNTDLVVSGKKWSREINAASLEILSAASVIAGHADRISGNKKLRSGSSLLGGYANMKRSKGDNSILERSNSFDAVRDEREVVAADVLAGICGSISSEAMSSCITSSLDPVEGSRDRSLKTNPGKKQLLMPDVTQSVDDDTCSDESCEEMDPTDWTDEERSAFLQAVSSHGKDFVMISRCVGSRSQDQCKVFFSKARKCLGLDLMRPKSVNSGYPVDDDVNGGGSDTDDACVVETGSAIGADRSGARTDEDQPLSVMNAYSDEFNSVEPRVLSTDLNKSNNIGAEVDQDGEDVVSDACEMDDKPKLGYVGGGDVLNSSDESGAASGQTAMNMLVNVEVAEDEANEANKLAGGVTESVPYQSNSVVEAKVVSEVSSGGLGEELTVKKQSLPPCLGDRDNKREAVAVVAESKGSVQDSTTVVKELTGQKQSLPPCLDDRGNKHEAAANVGESKSSVQDSSTMANASPLLAGACCTGLNLEDKYQSALGEPSISALPLGDFRSNAKLLLQDTIAIQGEKKVIQDQLPSARNFQGSRDVHCQNSTSRDGQHGHIPMLQSFSLPIKQELKGDISCSRSASEFPLMSRKIEQPCDRYKSESPTSVDSEVTSRNGDVKLFGKILTNPSSTQKSNLSSKGREETGTRHPRMSSKCSTLKFNGHCHQNPDGNSTILKFDCGDYNIGLENVPMSSYGYWDGNKIQTGIPSLPDSAILLAKYPAAFSNYATSSAKLEQQSLHAFAKSNEQHLNGSAFTTREINGSNGVIDYQMFRSRDAPKVQPFTLDMKNRQDVFSEVQRINGFEALTNLQQQGRGMVGMNGGVGRPGIRVGGSHSDFVTAIKMRYSNSDQYVGHNGSIMREDESWGGKKGDLSR</sequence>
<dbReference type="Gene3D" id="1.20.58.1880">
    <property type="match status" value="1"/>
</dbReference>
<name>A0AAE1MYR4_9FABA</name>
<dbReference type="PANTHER" id="PTHR47340">
    <property type="entry name" value="DUPLICATED HOMEODOMAIN-LIKE SUPERFAMILY PROTEIN"/>
    <property type="match status" value="1"/>
</dbReference>
<dbReference type="InterPro" id="IPR001005">
    <property type="entry name" value="SANT/Myb"/>
</dbReference>
<feature type="compositionally biased region" description="Basic and acidic residues" evidence="2">
    <location>
        <begin position="30"/>
        <end position="43"/>
    </location>
</feature>
<keyword evidence="1" id="KW-0175">Coiled coil</keyword>
<feature type="domain" description="SANT" evidence="3">
    <location>
        <begin position="784"/>
        <end position="835"/>
    </location>
</feature>
<feature type="region of interest" description="Disordered" evidence="2">
    <location>
        <begin position="1"/>
        <end position="112"/>
    </location>
</feature>
<dbReference type="SMART" id="SM00717">
    <property type="entry name" value="SANT"/>
    <property type="match status" value="2"/>
</dbReference>
<evidence type="ECO:0000256" key="1">
    <source>
        <dbReference type="SAM" id="Coils"/>
    </source>
</evidence>
<evidence type="ECO:0000259" key="3">
    <source>
        <dbReference type="PROSITE" id="PS51293"/>
    </source>
</evidence>
<dbReference type="PROSITE" id="PS51293">
    <property type="entry name" value="SANT"/>
    <property type="match status" value="2"/>
</dbReference>
<feature type="coiled-coil region" evidence="1">
    <location>
        <begin position="421"/>
        <end position="448"/>
    </location>
</feature>
<evidence type="ECO:0000256" key="2">
    <source>
        <dbReference type="SAM" id="MobiDB-lite"/>
    </source>
</evidence>
<feature type="compositionally biased region" description="Polar residues" evidence="2">
    <location>
        <begin position="1380"/>
        <end position="1393"/>
    </location>
</feature>
<dbReference type="Proteomes" id="UP001293593">
    <property type="component" value="Unassembled WGS sequence"/>
</dbReference>
<dbReference type="Pfam" id="PF00249">
    <property type="entry name" value="Myb_DNA-binding"/>
    <property type="match status" value="2"/>
</dbReference>
<feature type="compositionally biased region" description="Basic and acidic residues" evidence="2">
    <location>
        <begin position="7"/>
        <end position="23"/>
    </location>
</feature>
<dbReference type="InterPro" id="IPR009057">
    <property type="entry name" value="Homeodomain-like_sf"/>
</dbReference>
<dbReference type="EMBL" id="JAWXYG010000002">
    <property type="protein sequence ID" value="KAK4279702.1"/>
    <property type="molecule type" value="Genomic_DNA"/>
</dbReference>
<gene>
    <name evidence="4" type="ORF">QN277_011439</name>
</gene>
<comment type="caution">
    <text evidence="4">The sequence shown here is derived from an EMBL/GenBank/DDBJ whole genome shotgun (WGS) entry which is preliminary data.</text>
</comment>
<protein>
    <recommendedName>
        <fullName evidence="3">SANT domain-containing protein</fullName>
    </recommendedName>
</protein>
<reference evidence="4" key="1">
    <citation type="submission" date="2023-10" db="EMBL/GenBank/DDBJ databases">
        <title>Chromosome-level genome of the transformable northern wattle, Acacia crassicarpa.</title>
        <authorList>
            <person name="Massaro I."/>
            <person name="Sinha N.R."/>
            <person name="Poethig S."/>
            <person name="Leichty A.R."/>
        </authorList>
    </citation>
    <scope>NUCLEOTIDE SEQUENCE</scope>
    <source>
        <strain evidence="4">Acra3RX</strain>
        <tissue evidence="4">Leaf</tissue>
    </source>
</reference>
<dbReference type="SUPFAM" id="SSF46689">
    <property type="entry name" value="Homeodomain-like"/>
    <property type="match status" value="2"/>
</dbReference>
<feature type="compositionally biased region" description="Low complexity" evidence="2">
    <location>
        <begin position="204"/>
        <end position="226"/>
    </location>
</feature>
<organism evidence="4 5">
    <name type="scientific">Acacia crassicarpa</name>
    <name type="common">northern wattle</name>
    <dbReference type="NCBI Taxonomy" id="499986"/>
    <lineage>
        <taxon>Eukaryota</taxon>
        <taxon>Viridiplantae</taxon>
        <taxon>Streptophyta</taxon>
        <taxon>Embryophyta</taxon>
        <taxon>Tracheophyta</taxon>
        <taxon>Spermatophyta</taxon>
        <taxon>Magnoliopsida</taxon>
        <taxon>eudicotyledons</taxon>
        <taxon>Gunneridae</taxon>
        <taxon>Pentapetalae</taxon>
        <taxon>rosids</taxon>
        <taxon>fabids</taxon>
        <taxon>Fabales</taxon>
        <taxon>Fabaceae</taxon>
        <taxon>Caesalpinioideae</taxon>
        <taxon>mimosoid clade</taxon>
        <taxon>Acacieae</taxon>
        <taxon>Acacia</taxon>
    </lineage>
</organism>
<feature type="compositionally biased region" description="Basic and acidic residues" evidence="2">
    <location>
        <begin position="78"/>
        <end position="88"/>
    </location>
</feature>
<accession>A0AAE1MYR4</accession>
<feature type="compositionally biased region" description="Polar residues" evidence="2">
    <location>
        <begin position="1469"/>
        <end position="1480"/>
    </location>
</feature>
<dbReference type="PANTHER" id="PTHR47340:SF1">
    <property type="entry name" value="DUPLICATED HOMEODOMAIN-LIKE SUPERFAMILY PROTEIN"/>
    <property type="match status" value="1"/>
</dbReference>
<evidence type="ECO:0000313" key="5">
    <source>
        <dbReference type="Proteomes" id="UP001293593"/>
    </source>
</evidence>
<dbReference type="CDD" id="cd00167">
    <property type="entry name" value="SANT"/>
    <property type="match status" value="1"/>
</dbReference>
<feature type="region of interest" description="Disordered" evidence="2">
    <location>
        <begin position="984"/>
        <end position="1005"/>
    </location>
</feature>
<feature type="region of interest" description="Disordered" evidence="2">
    <location>
        <begin position="204"/>
        <end position="268"/>
    </location>
</feature>
<keyword evidence="5" id="KW-1185">Reference proteome</keyword>
<feature type="domain" description="SANT" evidence="3">
    <location>
        <begin position="1003"/>
        <end position="1051"/>
    </location>
</feature>
<evidence type="ECO:0000313" key="4">
    <source>
        <dbReference type="EMBL" id="KAK4279702.1"/>
    </source>
</evidence>
<feature type="compositionally biased region" description="Acidic residues" evidence="2">
    <location>
        <begin position="987"/>
        <end position="1005"/>
    </location>
</feature>
<dbReference type="Gene3D" id="1.10.10.60">
    <property type="entry name" value="Homeodomain-like"/>
    <property type="match status" value="1"/>
</dbReference>
<proteinExistence type="predicted"/>
<feature type="region of interest" description="Disordered" evidence="2">
    <location>
        <begin position="1469"/>
        <end position="1495"/>
    </location>
</feature>
<feature type="compositionally biased region" description="Basic and acidic residues" evidence="2">
    <location>
        <begin position="95"/>
        <end position="112"/>
    </location>
</feature>